<gene>
    <name evidence="3" type="ORF">UFOPK1440_00589</name>
    <name evidence="4" type="ORF">UFOPK1946_00475</name>
</gene>
<dbReference type="SUPFAM" id="SSF46689">
    <property type="entry name" value="Homeodomain-like"/>
    <property type="match status" value="1"/>
</dbReference>
<dbReference type="InterPro" id="IPR050109">
    <property type="entry name" value="HTH-type_TetR-like_transc_reg"/>
</dbReference>
<dbReference type="PANTHER" id="PTHR30055:SF226">
    <property type="entry name" value="HTH-TYPE TRANSCRIPTIONAL REGULATOR PKSA"/>
    <property type="match status" value="1"/>
</dbReference>
<dbReference type="Pfam" id="PF00440">
    <property type="entry name" value="TetR_N"/>
    <property type="match status" value="1"/>
</dbReference>
<accession>A0A6J6BY06</accession>
<protein>
    <submittedName>
        <fullName evidence="3">Unannotated protein</fullName>
    </submittedName>
</protein>
<sequence>MPRIKTPTLADHRDWRRSQLIEAAAAIALESGGAAVTVAAVAQRAGLSRTSVYEYFASSADLAADLVIEELESFAETLARAANESTDPLEAIELWIKGSLIYIADGRHLLAKALNAIDLPRERAAAIGTAHRALLGPLRSRLAALGVKDIDMALSLIQSITDNASRRIERGDDAEGVITSVTTFCIAGINSLRR</sequence>
<dbReference type="GO" id="GO:0003700">
    <property type="term" value="F:DNA-binding transcription factor activity"/>
    <property type="evidence" value="ECO:0007669"/>
    <property type="project" value="TreeGrafter"/>
</dbReference>
<dbReference type="PRINTS" id="PR00455">
    <property type="entry name" value="HTHTETR"/>
</dbReference>
<reference evidence="3" key="1">
    <citation type="submission" date="2020-05" db="EMBL/GenBank/DDBJ databases">
        <authorList>
            <person name="Chiriac C."/>
            <person name="Salcher M."/>
            <person name="Ghai R."/>
            <person name="Kavagutti S V."/>
        </authorList>
    </citation>
    <scope>NUCLEOTIDE SEQUENCE</scope>
</reference>
<evidence type="ECO:0000256" key="1">
    <source>
        <dbReference type="ARBA" id="ARBA00023125"/>
    </source>
</evidence>
<dbReference type="EMBL" id="CAEZVG010000016">
    <property type="protein sequence ID" value="CAB4621141.1"/>
    <property type="molecule type" value="Genomic_DNA"/>
</dbReference>
<dbReference type="InterPro" id="IPR009057">
    <property type="entry name" value="Homeodomain-like_sf"/>
</dbReference>
<evidence type="ECO:0000313" key="3">
    <source>
        <dbReference type="EMBL" id="CAB4543153.1"/>
    </source>
</evidence>
<proteinExistence type="predicted"/>
<keyword evidence="1" id="KW-0238">DNA-binding</keyword>
<dbReference type="PROSITE" id="PS50977">
    <property type="entry name" value="HTH_TETR_2"/>
    <property type="match status" value="1"/>
</dbReference>
<dbReference type="EMBL" id="CAEZSP010000023">
    <property type="protein sequence ID" value="CAB4543153.1"/>
    <property type="molecule type" value="Genomic_DNA"/>
</dbReference>
<dbReference type="GO" id="GO:0000976">
    <property type="term" value="F:transcription cis-regulatory region binding"/>
    <property type="evidence" value="ECO:0007669"/>
    <property type="project" value="TreeGrafter"/>
</dbReference>
<feature type="domain" description="HTH tetR-type" evidence="2">
    <location>
        <begin position="14"/>
        <end position="74"/>
    </location>
</feature>
<dbReference type="InterPro" id="IPR001647">
    <property type="entry name" value="HTH_TetR"/>
</dbReference>
<dbReference type="Gene3D" id="1.10.357.10">
    <property type="entry name" value="Tetracycline Repressor, domain 2"/>
    <property type="match status" value="1"/>
</dbReference>
<evidence type="ECO:0000313" key="4">
    <source>
        <dbReference type="EMBL" id="CAB4621141.1"/>
    </source>
</evidence>
<evidence type="ECO:0000259" key="2">
    <source>
        <dbReference type="PROSITE" id="PS50977"/>
    </source>
</evidence>
<dbReference type="AlphaFoldDB" id="A0A6J6BY06"/>
<organism evidence="3">
    <name type="scientific">freshwater metagenome</name>
    <dbReference type="NCBI Taxonomy" id="449393"/>
    <lineage>
        <taxon>unclassified sequences</taxon>
        <taxon>metagenomes</taxon>
        <taxon>ecological metagenomes</taxon>
    </lineage>
</organism>
<dbReference type="PANTHER" id="PTHR30055">
    <property type="entry name" value="HTH-TYPE TRANSCRIPTIONAL REGULATOR RUTR"/>
    <property type="match status" value="1"/>
</dbReference>
<name>A0A6J6BY06_9ZZZZ</name>